<reference evidence="1" key="1">
    <citation type="submission" date="2023-10" db="EMBL/GenBank/DDBJ databases">
        <authorList>
            <person name="Rodriguez Cubillos JULIANA M."/>
            <person name="De Vega J."/>
        </authorList>
    </citation>
    <scope>NUCLEOTIDE SEQUENCE</scope>
</reference>
<keyword evidence="2" id="KW-1185">Reference proteome</keyword>
<sequence>MPTYAKFMKEILTKKRKYSDDEVIQLDASCSAIIQRTLPTKEKDPGRVTLPVTIGNVNVGKALIDLGSSINLIPLSVIERIGGLDITCTRMTLQLADKSITRPSGMAEDVLVKVDKFMFPIDFVVMDIEEDDDVPLILEGLL</sequence>
<comment type="caution">
    <text evidence="1">The sequence shown here is derived from an EMBL/GenBank/DDBJ whole genome shotgun (WGS) entry which is preliminary data.</text>
</comment>
<evidence type="ECO:0000313" key="2">
    <source>
        <dbReference type="Proteomes" id="UP001177021"/>
    </source>
</evidence>
<dbReference type="Proteomes" id="UP001177021">
    <property type="component" value="Unassembled WGS sequence"/>
</dbReference>
<dbReference type="EMBL" id="CASHSV030000409">
    <property type="protein sequence ID" value="CAJ2663308.1"/>
    <property type="molecule type" value="Genomic_DNA"/>
</dbReference>
<accession>A0ACB0L3R7</accession>
<organism evidence="1 2">
    <name type="scientific">Trifolium pratense</name>
    <name type="common">Red clover</name>
    <dbReference type="NCBI Taxonomy" id="57577"/>
    <lineage>
        <taxon>Eukaryota</taxon>
        <taxon>Viridiplantae</taxon>
        <taxon>Streptophyta</taxon>
        <taxon>Embryophyta</taxon>
        <taxon>Tracheophyta</taxon>
        <taxon>Spermatophyta</taxon>
        <taxon>Magnoliopsida</taxon>
        <taxon>eudicotyledons</taxon>
        <taxon>Gunneridae</taxon>
        <taxon>Pentapetalae</taxon>
        <taxon>rosids</taxon>
        <taxon>fabids</taxon>
        <taxon>Fabales</taxon>
        <taxon>Fabaceae</taxon>
        <taxon>Papilionoideae</taxon>
        <taxon>50 kb inversion clade</taxon>
        <taxon>NPAAA clade</taxon>
        <taxon>Hologalegina</taxon>
        <taxon>IRL clade</taxon>
        <taxon>Trifolieae</taxon>
        <taxon>Trifolium</taxon>
    </lineage>
</organism>
<proteinExistence type="predicted"/>
<gene>
    <name evidence="1" type="ORF">MILVUS5_LOCUS28763</name>
</gene>
<evidence type="ECO:0000313" key="1">
    <source>
        <dbReference type="EMBL" id="CAJ2663308.1"/>
    </source>
</evidence>
<protein>
    <submittedName>
        <fullName evidence="1">Uncharacterized protein</fullName>
    </submittedName>
</protein>
<name>A0ACB0L3R7_TRIPR</name>